<dbReference type="GO" id="GO:0022857">
    <property type="term" value="F:transmembrane transporter activity"/>
    <property type="evidence" value="ECO:0007669"/>
    <property type="project" value="InterPro"/>
</dbReference>
<organism evidence="9 10">
    <name type="scientific">Genlisea aurea</name>
    <dbReference type="NCBI Taxonomy" id="192259"/>
    <lineage>
        <taxon>Eukaryota</taxon>
        <taxon>Viridiplantae</taxon>
        <taxon>Streptophyta</taxon>
        <taxon>Embryophyta</taxon>
        <taxon>Tracheophyta</taxon>
        <taxon>Spermatophyta</taxon>
        <taxon>Magnoliopsida</taxon>
        <taxon>eudicotyledons</taxon>
        <taxon>Gunneridae</taxon>
        <taxon>Pentapetalae</taxon>
        <taxon>asterids</taxon>
        <taxon>lamiids</taxon>
        <taxon>Lamiales</taxon>
        <taxon>Lentibulariaceae</taxon>
        <taxon>Genlisea</taxon>
    </lineage>
</organism>
<keyword evidence="3 7" id="KW-0812">Transmembrane</keyword>
<dbReference type="PROSITE" id="PS50850">
    <property type="entry name" value="MFS"/>
    <property type="match status" value="1"/>
</dbReference>
<feature type="domain" description="Major facilitator superfamily (MFS) profile" evidence="8">
    <location>
        <begin position="26"/>
        <end position="471"/>
    </location>
</feature>
<feature type="transmembrane region" description="Helical" evidence="7">
    <location>
        <begin position="328"/>
        <end position="351"/>
    </location>
</feature>
<feature type="transmembrane region" description="Helical" evidence="7">
    <location>
        <begin position="416"/>
        <end position="439"/>
    </location>
</feature>
<dbReference type="Proteomes" id="UP000015453">
    <property type="component" value="Unassembled WGS sequence"/>
</dbReference>
<comment type="subcellular location">
    <subcellularLocation>
        <location evidence="1">Membrane</location>
        <topology evidence="1">Multi-pass membrane protein</topology>
    </subcellularLocation>
</comment>
<keyword evidence="5 7" id="KW-0472">Membrane</keyword>
<proteinExistence type="inferred from homology"/>
<dbReference type="InterPro" id="IPR005828">
    <property type="entry name" value="MFS_sugar_transport-like"/>
</dbReference>
<dbReference type="GO" id="GO:0016020">
    <property type="term" value="C:membrane"/>
    <property type="evidence" value="ECO:0007669"/>
    <property type="project" value="UniProtKB-SubCell"/>
</dbReference>
<protein>
    <recommendedName>
        <fullName evidence="8">Major facilitator superfamily (MFS) profile domain-containing protein</fullName>
    </recommendedName>
</protein>
<evidence type="ECO:0000256" key="7">
    <source>
        <dbReference type="SAM" id="Phobius"/>
    </source>
</evidence>
<evidence type="ECO:0000313" key="10">
    <source>
        <dbReference type="Proteomes" id="UP000015453"/>
    </source>
</evidence>
<comment type="caution">
    <text evidence="9">The sequence shown here is derived from an EMBL/GenBank/DDBJ whole genome shotgun (WGS) entry which is preliminary data.</text>
</comment>
<comment type="similarity">
    <text evidence="6">Belongs to the major facilitator superfamily. Phosphate:H(+) symporter (TC 2.A.1.9) family.</text>
</comment>
<dbReference type="EMBL" id="AUSU01004903">
    <property type="protein sequence ID" value="EPS64332.1"/>
    <property type="molecule type" value="Genomic_DNA"/>
</dbReference>
<evidence type="ECO:0000256" key="3">
    <source>
        <dbReference type="ARBA" id="ARBA00022692"/>
    </source>
</evidence>
<feature type="transmembrane region" description="Helical" evidence="7">
    <location>
        <begin position="95"/>
        <end position="111"/>
    </location>
</feature>
<dbReference type="PROSITE" id="PS00216">
    <property type="entry name" value="SUGAR_TRANSPORT_1"/>
    <property type="match status" value="1"/>
</dbReference>
<feature type="transmembrane region" description="Helical" evidence="7">
    <location>
        <begin position="117"/>
        <end position="138"/>
    </location>
</feature>
<gene>
    <name evidence="9" type="ORF">M569_10450</name>
</gene>
<evidence type="ECO:0000256" key="2">
    <source>
        <dbReference type="ARBA" id="ARBA00022448"/>
    </source>
</evidence>
<dbReference type="OrthoDB" id="4139357at2759"/>
<keyword evidence="10" id="KW-1185">Reference proteome</keyword>
<dbReference type="SUPFAM" id="SSF103473">
    <property type="entry name" value="MFS general substrate transporter"/>
    <property type="match status" value="1"/>
</dbReference>
<evidence type="ECO:0000256" key="1">
    <source>
        <dbReference type="ARBA" id="ARBA00004141"/>
    </source>
</evidence>
<evidence type="ECO:0000256" key="6">
    <source>
        <dbReference type="ARBA" id="ARBA00044504"/>
    </source>
</evidence>
<feature type="transmembrane region" description="Helical" evidence="7">
    <location>
        <begin position="445"/>
        <end position="466"/>
    </location>
</feature>
<feature type="transmembrane region" description="Helical" evidence="7">
    <location>
        <begin position="24"/>
        <end position="51"/>
    </location>
</feature>
<feature type="transmembrane region" description="Helical" evidence="7">
    <location>
        <begin position="150"/>
        <end position="171"/>
    </location>
</feature>
<feature type="transmembrane region" description="Helical" evidence="7">
    <location>
        <begin position="177"/>
        <end position="198"/>
    </location>
</feature>
<keyword evidence="4 7" id="KW-1133">Transmembrane helix</keyword>
<accession>S8DWV1</accession>
<dbReference type="PANTHER" id="PTHR23511:SF5">
    <property type="entry name" value="MAJOR FACILITATOR-TYPE TRANSPORTER HXNZ-RELATED"/>
    <property type="match status" value="1"/>
</dbReference>
<feature type="transmembrane region" description="Helical" evidence="7">
    <location>
        <begin position="63"/>
        <end position="83"/>
    </location>
</feature>
<dbReference type="Pfam" id="PF00083">
    <property type="entry name" value="Sugar_tr"/>
    <property type="match status" value="1"/>
</dbReference>
<feature type="non-terminal residue" evidence="9">
    <location>
        <position position="478"/>
    </location>
</feature>
<feature type="transmembrane region" description="Helical" evidence="7">
    <location>
        <begin position="285"/>
        <end position="308"/>
    </location>
</feature>
<evidence type="ECO:0000256" key="5">
    <source>
        <dbReference type="ARBA" id="ARBA00023136"/>
    </source>
</evidence>
<dbReference type="AlphaFoldDB" id="S8DWV1"/>
<sequence length="478" mass="51861">MEEGSSEYTLDEALSRLGFGTFQVYALLFSGIGYFSDAMEMSLLSFIGPALKSEWSLTPIQESLITTVVFVGMLCGAVFWGLIADSFGRKTGIQIVSLIVFGAGLLSSFSPNYVSLLIFRLILGFGASGGHVFVSWFLEFVPRSNRGAWMLGMSTSWILGEVLETLLAWLIMPRFGWRLLLIVSSLPSFTVLILSGFAPESPRYLFMKGRRHEATTALEKVAQINRKQLPAGTLVSDDPKQLEVAESSVSEETDLLSLRGRNFGLRKWLQDAHQLVSSDLLRTTLLLWALDFSYTFIYYGIQLMISSLSSGQGDCASSSSKSDDDVDALYVTTLVTCLAELPGLVLAALLVDRFGRKICMETVSLLTVVAILPLLWPQTGTATSLLLITARMFNSAAFSTLVVYSEEVYPTCVRGTGAGVMSGVGRFGGILCPIVAVGLVRGCHLTAAVGLFGSLIVLSGACVMLFPFETKGKDLFDT</sequence>
<keyword evidence="2" id="KW-0813">Transport</keyword>
<reference evidence="9 10" key="1">
    <citation type="journal article" date="2013" name="BMC Genomics">
        <title>The miniature genome of a carnivorous plant Genlisea aurea contains a low number of genes and short non-coding sequences.</title>
        <authorList>
            <person name="Leushkin E.V."/>
            <person name="Sutormin R.A."/>
            <person name="Nabieva E.R."/>
            <person name="Penin A.A."/>
            <person name="Kondrashov A.S."/>
            <person name="Logacheva M.D."/>
        </authorList>
    </citation>
    <scope>NUCLEOTIDE SEQUENCE [LARGE SCALE GENOMIC DNA]</scope>
</reference>
<dbReference type="InterPro" id="IPR020846">
    <property type="entry name" value="MFS_dom"/>
</dbReference>
<evidence type="ECO:0000259" key="8">
    <source>
        <dbReference type="PROSITE" id="PS50850"/>
    </source>
</evidence>
<feature type="transmembrane region" description="Helical" evidence="7">
    <location>
        <begin position="358"/>
        <end position="376"/>
    </location>
</feature>
<evidence type="ECO:0000313" key="9">
    <source>
        <dbReference type="EMBL" id="EPS64332.1"/>
    </source>
</evidence>
<dbReference type="PANTHER" id="PTHR23511">
    <property type="entry name" value="SYNAPTIC VESICLE GLYCOPROTEIN 2"/>
    <property type="match status" value="1"/>
</dbReference>
<dbReference type="Gene3D" id="1.20.1250.20">
    <property type="entry name" value="MFS general substrate transporter like domains"/>
    <property type="match status" value="1"/>
</dbReference>
<dbReference type="InterPro" id="IPR005829">
    <property type="entry name" value="Sugar_transporter_CS"/>
</dbReference>
<name>S8DWV1_9LAMI</name>
<dbReference type="InterPro" id="IPR036259">
    <property type="entry name" value="MFS_trans_sf"/>
</dbReference>
<evidence type="ECO:0000256" key="4">
    <source>
        <dbReference type="ARBA" id="ARBA00022989"/>
    </source>
</evidence>